<keyword evidence="3" id="KW-1185">Reference proteome</keyword>
<evidence type="ECO:0000313" key="3">
    <source>
        <dbReference type="Proteomes" id="UP001253595"/>
    </source>
</evidence>
<accession>A0ABU1UZC0</accession>
<comment type="caution">
    <text evidence="2">The sequence shown here is derived from an EMBL/GenBank/DDBJ whole genome shotgun (WGS) entry which is preliminary data.</text>
</comment>
<dbReference type="Proteomes" id="UP001253595">
    <property type="component" value="Unassembled WGS sequence"/>
</dbReference>
<reference evidence="2 3" key="1">
    <citation type="submission" date="2023-07" db="EMBL/GenBank/DDBJ databases">
        <title>Sorghum-associated microbial communities from plants grown in Nebraska, USA.</title>
        <authorList>
            <person name="Schachtman D."/>
        </authorList>
    </citation>
    <scope>NUCLEOTIDE SEQUENCE [LARGE SCALE GENOMIC DNA]</scope>
    <source>
        <strain evidence="2 3">BE190</strain>
    </source>
</reference>
<feature type="chain" id="PRO_5047454468" evidence="1">
    <location>
        <begin position="18"/>
        <end position="173"/>
    </location>
</feature>
<dbReference type="RefSeq" id="WP_310072941.1">
    <property type="nucleotide sequence ID" value="NZ_JAVDVX010000004.1"/>
</dbReference>
<keyword evidence="1" id="KW-0732">Signal</keyword>
<gene>
    <name evidence="2" type="ORF">J2X05_002567</name>
</gene>
<protein>
    <submittedName>
        <fullName evidence="2">Uncharacterized protein YceK</fullName>
    </submittedName>
</protein>
<dbReference type="EMBL" id="JAVDVX010000004">
    <property type="protein sequence ID" value="MDR7090543.1"/>
    <property type="molecule type" value="Genomic_DNA"/>
</dbReference>
<organism evidence="2 3">
    <name type="scientific">Cellvibrio fibrivorans</name>
    <dbReference type="NCBI Taxonomy" id="126350"/>
    <lineage>
        <taxon>Bacteria</taxon>
        <taxon>Pseudomonadati</taxon>
        <taxon>Pseudomonadota</taxon>
        <taxon>Gammaproteobacteria</taxon>
        <taxon>Cellvibrionales</taxon>
        <taxon>Cellvibrionaceae</taxon>
        <taxon>Cellvibrio</taxon>
    </lineage>
</organism>
<evidence type="ECO:0000313" key="2">
    <source>
        <dbReference type="EMBL" id="MDR7090543.1"/>
    </source>
</evidence>
<evidence type="ECO:0000256" key="1">
    <source>
        <dbReference type="SAM" id="SignalP"/>
    </source>
</evidence>
<dbReference type="PROSITE" id="PS51257">
    <property type="entry name" value="PROKAR_LIPOPROTEIN"/>
    <property type="match status" value="1"/>
</dbReference>
<sequence length="173" mass="19614">MIKILPAAILFSFSVFLSGCGSDTVAVDDPHEDYVPELYAYDIVDSYNTDTATPQHPALAFNPFINDGRYKIFWDVNSLEDYQVSLRINDRASINGSLLIHSQRCGAGRACDQSGNWVCEYANDFYMSCDGFVHETDIYPLIDQIPQKVYMFIEVCDSNSGYCEFDYYPVTLE</sequence>
<proteinExistence type="predicted"/>
<feature type="signal peptide" evidence="1">
    <location>
        <begin position="1"/>
        <end position="17"/>
    </location>
</feature>
<name>A0ABU1UZC0_9GAMM</name>